<dbReference type="AlphaFoldDB" id="A0A494XJE5"/>
<dbReference type="RefSeq" id="WP_121276721.1">
    <property type="nucleotide sequence ID" value="NZ_RBZV01000002.1"/>
</dbReference>
<dbReference type="CDD" id="cd16325">
    <property type="entry name" value="LolA"/>
    <property type="match status" value="1"/>
</dbReference>
<comment type="caution">
    <text evidence="3">The sequence shown here is derived from an EMBL/GenBank/DDBJ whole genome shotgun (WGS) entry which is preliminary data.</text>
</comment>
<dbReference type="InterPro" id="IPR029046">
    <property type="entry name" value="LolA/LolB/LppX"/>
</dbReference>
<name>A0A494XJE5_9BURK</name>
<feature type="signal peptide" evidence="2">
    <location>
        <begin position="1"/>
        <end position="31"/>
    </location>
</feature>
<dbReference type="SUPFAM" id="SSF89392">
    <property type="entry name" value="Prokaryotic lipoproteins and lipoprotein localization factors"/>
    <property type="match status" value="1"/>
</dbReference>
<evidence type="ECO:0000256" key="1">
    <source>
        <dbReference type="ARBA" id="ARBA00022729"/>
    </source>
</evidence>
<accession>A0A494XJE5</accession>
<organism evidence="3 4">
    <name type="scientific">Trinickia fusca</name>
    <dbReference type="NCBI Taxonomy" id="2419777"/>
    <lineage>
        <taxon>Bacteria</taxon>
        <taxon>Pseudomonadati</taxon>
        <taxon>Pseudomonadota</taxon>
        <taxon>Betaproteobacteria</taxon>
        <taxon>Burkholderiales</taxon>
        <taxon>Burkholderiaceae</taxon>
        <taxon>Trinickia</taxon>
    </lineage>
</organism>
<keyword evidence="4" id="KW-1185">Reference proteome</keyword>
<protein>
    <submittedName>
        <fullName evidence="3">Outer membrane lipoprotein carrier protein LolA</fullName>
    </submittedName>
</protein>
<dbReference type="Proteomes" id="UP000280434">
    <property type="component" value="Unassembled WGS sequence"/>
</dbReference>
<reference evidence="3 4" key="1">
    <citation type="submission" date="2018-10" db="EMBL/GenBank/DDBJ databases">
        <title>Paraburkholderia sp. 7MK8-2, isolated from soil.</title>
        <authorList>
            <person name="Gao Z.-H."/>
            <person name="Qiu L.-H."/>
        </authorList>
    </citation>
    <scope>NUCLEOTIDE SEQUENCE [LARGE SCALE GENOMIC DNA]</scope>
    <source>
        <strain evidence="3 4">7MK8-2</strain>
    </source>
</reference>
<dbReference type="OrthoDB" id="7025041at2"/>
<sequence>MAALIRTRALALTLALGMLGAFGGLSVAAQAATAASAPAANTADDARLVAQITALLAGKPGVRAQFRQTQTLAALKAPLVSTGSLVFWRERGVLWRIDTPYRTTYVIGDVGVSEIDANGKRVSRASPRAGGIAQVSRMMRAMLGGDLSALYSQFDVTASGTLRAWRLELAPNQPQLAQAIKSLHLDGDTFLRTLVITAANGDTTRIDFTDSAAFDAPAPNERALWGTP</sequence>
<evidence type="ECO:0000256" key="2">
    <source>
        <dbReference type="SAM" id="SignalP"/>
    </source>
</evidence>
<proteinExistence type="predicted"/>
<keyword evidence="3" id="KW-0449">Lipoprotein</keyword>
<evidence type="ECO:0000313" key="4">
    <source>
        <dbReference type="Proteomes" id="UP000280434"/>
    </source>
</evidence>
<dbReference type="Pfam" id="PF19574">
    <property type="entry name" value="LolA_3"/>
    <property type="match status" value="1"/>
</dbReference>
<evidence type="ECO:0000313" key="3">
    <source>
        <dbReference type="EMBL" id="RKP50708.1"/>
    </source>
</evidence>
<dbReference type="InterPro" id="IPR004564">
    <property type="entry name" value="OM_lipoprot_carrier_LolA-like"/>
</dbReference>
<keyword evidence="1 2" id="KW-0732">Signal</keyword>
<gene>
    <name evidence="3" type="ORF">D7S89_06380</name>
</gene>
<feature type="chain" id="PRO_5019814106" evidence="2">
    <location>
        <begin position="32"/>
        <end position="228"/>
    </location>
</feature>
<dbReference type="EMBL" id="RBZV01000002">
    <property type="protein sequence ID" value="RKP50708.1"/>
    <property type="molecule type" value="Genomic_DNA"/>
</dbReference>
<dbReference type="Gene3D" id="2.50.20.10">
    <property type="entry name" value="Lipoprotein localisation LolA/LolB/LppX"/>
    <property type="match status" value="1"/>
</dbReference>